<keyword evidence="3" id="KW-1015">Disulfide bond</keyword>
<dbReference type="PANTHER" id="PTHR38934:SF6">
    <property type="entry name" value="CHROMOSOME UNDETERMINED SCAFFOLD_176, WHOLE GENOME SHOTGUN SEQUENCE"/>
    <property type="match status" value="1"/>
</dbReference>
<dbReference type="InterPro" id="IPR006212">
    <property type="entry name" value="Furin_repeat"/>
</dbReference>
<dbReference type="Proteomes" id="UP000692954">
    <property type="component" value="Unassembled WGS sequence"/>
</dbReference>
<keyword evidence="1 4" id="KW-0732">Signal</keyword>
<dbReference type="SMART" id="SM00261">
    <property type="entry name" value="FU"/>
    <property type="match status" value="7"/>
</dbReference>
<comment type="caution">
    <text evidence="5">The sequence shown here is derived from an EMBL/GenBank/DDBJ whole genome shotgun (WGS) entry which is preliminary data.</text>
</comment>
<dbReference type="InterPro" id="IPR011936">
    <property type="entry name" value="Myxo_disulph_rpt"/>
</dbReference>
<evidence type="ECO:0000313" key="6">
    <source>
        <dbReference type="Proteomes" id="UP000692954"/>
    </source>
</evidence>
<evidence type="ECO:0000313" key="5">
    <source>
        <dbReference type="EMBL" id="CAD8130867.1"/>
    </source>
</evidence>
<dbReference type="EMBL" id="CAJJDN010000338">
    <property type="protein sequence ID" value="CAD8130867.1"/>
    <property type="molecule type" value="Genomic_DNA"/>
</dbReference>
<gene>
    <name evidence="5" type="ORF">PSON_ATCC_30995.1.T3380013</name>
</gene>
<protein>
    <recommendedName>
        <fullName evidence="7">Insulin-like growth factor binding protein, N-terminal</fullName>
    </recommendedName>
</protein>
<feature type="signal peptide" evidence="4">
    <location>
        <begin position="1"/>
        <end position="18"/>
    </location>
</feature>
<keyword evidence="2" id="KW-0677">Repeat</keyword>
<evidence type="ECO:0000256" key="4">
    <source>
        <dbReference type="SAM" id="SignalP"/>
    </source>
</evidence>
<organism evidence="5 6">
    <name type="scientific">Paramecium sonneborni</name>
    <dbReference type="NCBI Taxonomy" id="65129"/>
    <lineage>
        <taxon>Eukaryota</taxon>
        <taxon>Sar</taxon>
        <taxon>Alveolata</taxon>
        <taxon>Ciliophora</taxon>
        <taxon>Intramacronucleata</taxon>
        <taxon>Oligohymenophorea</taxon>
        <taxon>Peniculida</taxon>
        <taxon>Parameciidae</taxon>
        <taxon>Paramecium</taxon>
    </lineage>
</organism>
<dbReference type="OrthoDB" id="409374at2759"/>
<accession>A0A8S1RU57</accession>
<dbReference type="PANTHER" id="PTHR38934">
    <property type="entry name" value="HYPHALLY REGULATED CELL WALL PROTEIN 1"/>
    <property type="match status" value="1"/>
</dbReference>
<evidence type="ECO:0008006" key="7">
    <source>
        <dbReference type="Google" id="ProtNLM"/>
    </source>
</evidence>
<keyword evidence="6" id="KW-1185">Reference proteome</keyword>
<reference evidence="5" key="1">
    <citation type="submission" date="2021-01" db="EMBL/GenBank/DDBJ databases">
        <authorList>
            <consortium name="Genoscope - CEA"/>
            <person name="William W."/>
        </authorList>
    </citation>
    <scope>NUCLEOTIDE SEQUENCE</scope>
</reference>
<dbReference type="NCBIfam" id="TIGR02232">
    <property type="entry name" value="myxo_disulf_rpt"/>
    <property type="match status" value="5"/>
</dbReference>
<dbReference type="Pfam" id="PF13948">
    <property type="entry name" value="DUF4215"/>
    <property type="match status" value="11"/>
</dbReference>
<evidence type="ECO:0000256" key="3">
    <source>
        <dbReference type="ARBA" id="ARBA00023157"/>
    </source>
</evidence>
<feature type="chain" id="PRO_5035906909" description="Insulin-like growth factor binding protein, N-terminal" evidence="4">
    <location>
        <begin position="19"/>
        <end position="1502"/>
    </location>
</feature>
<evidence type="ECO:0000256" key="2">
    <source>
        <dbReference type="ARBA" id="ARBA00022737"/>
    </source>
</evidence>
<proteinExistence type="predicted"/>
<name>A0A8S1RU57_9CILI</name>
<sequence length="1502" mass="171415">MIFYFLLQGIILLTQQAGECIVPKLLRDIVLGVAYCVNGFLNYRDGTCTSGCSSPYQKQSGSYCYDFDDETPYSQYLIKEYINTAADPGQYAQYTLISQSGTNFLKGSDIYYSYFQRIRIFGGPFIWSQAKFQRIHNIITPHHSLTIAFYIVYGPTFPSDGNFIYSIENNTPVSKSTASYYSTYSDGAKYDKVYEKINHNSNTLTITWECFGPNNEPIKAYCGFYNYYIAVHNCQPYCLQCSNQSTCTQWNSTYNINIVKFSQAECQINQYYDKESVRCFDCPSSCLTCTSKIDCQTCQPTYTQSKLGCTCTMNQYEDSNQCFNCPIECNQCLSSTYCIECLISNNRQLLNGQCICIDGSFLTNNNICIPICGDSLIVSGEQCENSSILPYKGCINCQARCQSSCLTCSTSGIGCLSCKDGYNRIDNLCYSICGDKIITEDEQCDDGNLIIGDGCHNCQFSCQESCIYCIQGVCYDCQEGYRIISFKCYPICGDGVQKYNEQCDTLQNQQKCKSCQFTCDLNCYFCQFGLCQQCLDGYELSSDQFYCVKSFQYNSIEIENCQIQIGIDFIQCHNYTNFGKVEQKYYFEEAPLSFCQYQHKLSPNLYFTYCFDHCAACDENNCISCQSGYYFNDSFSCISSYGIGILAHDEHCEMDNQNCLSCMFNAPKLCELYFEDTCFKCENGYYINQFTNICESKCGDGIITHDEQCEDNNYIQFDGCYYCKYSCSQQCLNCINGLCQKCNQNYQLLDGFCYVEENGIEYLPECEFNINGECLTCQKDYKLDLQGACISICSESCIQCHYGQCFECAEQYELYENICIKNRQCQKGLYFNQELQICESLCGDGFINGWEECDDQNMQQFDGCYQCKFECDEHCIECIYGECFQCSQEFNLNENKCQSKCQETCLNCAQGGCQLCSNGYLLDEYFNCIKITCQYDLSCTTECGNGIIENLEQCDDQNLINDDSCNNQCEQTCDVNCTQCIEGICYECKEGWRLGLFFCESICGDQILVGNEECDDCNQNSYDGCFQCKFQCTQYCEICLNGICQSCQINYELDLLNNKCKSIQPVLAIYEQPNCKLLNNNQYILCQFGCLDLITSTLIIDYNMNKCSKNCKLCLLSQCLECEFGYYGNKCMPKCGDGIIVQEEECDDGNQYEVDTCLNCKYQCPLYCKLCAYGVCTHCFEGFYLDIVSISCNPICGDTILSGNEACDDGNELTYDGCFKCNYQCQMECLNCFFGKCMECESPLIVVQAKGICEQLKQCEGLIGLYYDDFSNDCLPLCGDGIVVGNEQCEDLNNTPYDGCYDCKYQCQIGSLLNQTSCIPICGDGIVIDEYEECDDQNDQPYDGCFECQFQCIQNCLVCQKGICLKCDIDFSFKNNQCLLNIQNDNIELSQDNNDSIINSQNLQELLFYGNSLCRKSECVYSQKPNMKLTYQDQQFALQYIEITYDEQVKYGDQIIKDQDLFNISISDLDSQNYDITINTIQEMSFDLQYAYFQQNQFFLFS</sequence>
<evidence type="ECO:0000256" key="1">
    <source>
        <dbReference type="ARBA" id="ARBA00022729"/>
    </source>
</evidence>